<dbReference type="InterPro" id="IPR007433">
    <property type="entry name" value="DUF481"/>
</dbReference>
<dbReference type="Proteomes" id="UP000007590">
    <property type="component" value="Chromosome"/>
</dbReference>
<dbReference type="eggNOG" id="ENOG50318XW">
    <property type="taxonomic scope" value="Bacteria"/>
</dbReference>
<dbReference type="OrthoDB" id="666658at2"/>
<protein>
    <recommendedName>
        <fullName evidence="3">Salt-induced outer membrane protein</fullName>
    </recommendedName>
</protein>
<dbReference type="HOGENOM" id="CLU_070301_0_0_10"/>
<organism evidence="1 2">
    <name type="scientific">Solitalea canadensis (strain ATCC 29591 / DSM 3403 / JCM 21819 / LMG 8368 / NBRC 15130 / NCIMB 12057 / USAM 9D)</name>
    <name type="common">Flexibacter canadensis</name>
    <dbReference type="NCBI Taxonomy" id="929556"/>
    <lineage>
        <taxon>Bacteria</taxon>
        <taxon>Pseudomonadati</taxon>
        <taxon>Bacteroidota</taxon>
        <taxon>Sphingobacteriia</taxon>
        <taxon>Sphingobacteriales</taxon>
        <taxon>Sphingobacteriaceae</taxon>
        <taxon>Solitalea</taxon>
    </lineage>
</organism>
<dbReference type="Pfam" id="PF04338">
    <property type="entry name" value="DUF481"/>
    <property type="match status" value="1"/>
</dbReference>
<reference evidence="1" key="1">
    <citation type="submission" date="2012-02" db="EMBL/GenBank/DDBJ databases">
        <title>The complete genome of Solitalea canadensis DSM 3403.</title>
        <authorList>
            <consortium name="US DOE Joint Genome Institute (JGI-PGF)"/>
            <person name="Lucas S."/>
            <person name="Copeland A."/>
            <person name="Lapidus A."/>
            <person name="Glavina del Rio T."/>
            <person name="Dalin E."/>
            <person name="Tice H."/>
            <person name="Bruce D."/>
            <person name="Goodwin L."/>
            <person name="Pitluck S."/>
            <person name="Peters L."/>
            <person name="Ovchinnikova G."/>
            <person name="Lu M."/>
            <person name="Kyrpides N."/>
            <person name="Mavromatis K."/>
            <person name="Ivanova N."/>
            <person name="Brettin T."/>
            <person name="Detter J.C."/>
            <person name="Han C."/>
            <person name="Larimer F."/>
            <person name="Land M."/>
            <person name="Hauser L."/>
            <person name="Markowitz V."/>
            <person name="Cheng J.-F."/>
            <person name="Hugenholtz P."/>
            <person name="Woyke T."/>
            <person name="Wu D."/>
            <person name="Spring S."/>
            <person name="Schroeder M."/>
            <person name="Kopitz M."/>
            <person name="Brambilla E."/>
            <person name="Klenk H.-P."/>
            <person name="Eisen J.A."/>
        </authorList>
    </citation>
    <scope>NUCLEOTIDE SEQUENCE</scope>
    <source>
        <strain evidence="1">DSM 3403</strain>
    </source>
</reference>
<dbReference type="EMBL" id="CP003349">
    <property type="protein sequence ID" value="AFD08857.1"/>
    <property type="molecule type" value="Genomic_DNA"/>
</dbReference>
<sequence>MQIRKTFTLLLFLLLFPCLIFAQKIDKILLDNGDMLTGEIKGLRFAMLTFKTDAMSTIQIKWEEIVWLQCAKNCEVKFRWGELKIGRLDSIIYYDKLANLNNVVEITPIKDRFFKQITGSIDAGFNYTYSSKVGQFNMSGTADYRKPKFETIVKASSIITNQPNDTAQAVTKKQDASVQFIRLLKDNYSIDMKLYWQQNTALGLRNRFSTQLGAGKDLIYDNHNKLGVGIGIAGNREQSDGQENSTSNLEALVGIGFKKFYYSSPKINIDAALVNFAGLSELGRFRVEANINAKVEIFTDFFIGITFYDNYDNRPLAGATSNNDFGIVTSLSYSF</sequence>
<proteinExistence type="predicted"/>
<evidence type="ECO:0000313" key="1">
    <source>
        <dbReference type="EMBL" id="AFD08857.1"/>
    </source>
</evidence>
<dbReference type="RefSeq" id="WP_014682080.1">
    <property type="nucleotide sequence ID" value="NC_017770.1"/>
</dbReference>
<evidence type="ECO:0000313" key="2">
    <source>
        <dbReference type="Proteomes" id="UP000007590"/>
    </source>
</evidence>
<name>H8KLH0_SOLCM</name>
<gene>
    <name evidence="1" type="ordered locus">Solca_3860</name>
</gene>
<dbReference type="STRING" id="929556.Solca_3860"/>
<accession>H8KLH0</accession>
<dbReference type="AlphaFoldDB" id="H8KLH0"/>
<keyword evidence="2" id="KW-1185">Reference proteome</keyword>
<evidence type="ECO:0008006" key="3">
    <source>
        <dbReference type="Google" id="ProtNLM"/>
    </source>
</evidence>
<dbReference type="KEGG" id="scn:Solca_3860"/>